<reference evidence="2 3" key="1">
    <citation type="submission" date="2024-03" db="EMBL/GenBank/DDBJ databases">
        <title>WGS assembly of Saponaria officinalis var. Norfolk2.</title>
        <authorList>
            <person name="Jenkins J."/>
            <person name="Shu S."/>
            <person name="Grimwood J."/>
            <person name="Barry K."/>
            <person name="Goodstein D."/>
            <person name="Schmutz J."/>
            <person name="Leebens-Mack J."/>
            <person name="Osbourn A."/>
        </authorList>
    </citation>
    <scope>NUCLEOTIDE SEQUENCE [LARGE SCALE GENOMIC DNA]</scope>
    <source>
        <strain evidence="3">cv. Norfolk2</strain>
        <strain evidence="2">JIC</strain>
        <tissue evidence="2">Leaf</tissue>
    </source>
</reference>
<dbReference type="SMART" id="SM00743">
    <property type="entry name" value="Agenet"/>
    <property type="match status" value="4"/>
</dbReference>
<dbReference type="Gene3D" id="2.30.30.140">
    <property type="match status" value="1"/>
</dbReference>
<feature type="domain" description="Agenet" evidence="1">
    <location>
        <begin position="234"/>
        <end position="290"/>
    </location>
</feature>
<dbReference type="CDD" id="cd20406">
    <property type="entry name" value="Tudor_Agenet_AtDUF_rpt2_4"/>
    <property type="match status" value="2"/>
</dbReference>
<evidence type="ECO:0000313" key="3">
    <source>
        <dbReference type="Proteomes" id="UP001443914"/>
    </source>
</evidence>
<dbReference type="PANTHER" id="PTHR31917:SF80">
    <property type="entry name" value="AGENET DOMAIN-CONTAINING PROTEIN-RELATED"/>
    <property type="match status" value="1"/>
</dbReference>
<evidence type="ECO:0000313" key="2">
    <source>
        <dbReference type="EMBL" id="KAK9673370.1"/>
    </source>
</evidence>
<name>A0AAW1HBH4_SAPOF</name>
<dbReference type="Proteomes" id="UP001443914">
    <property type="component" value="Unassembled WGS sequence"/>
</dbReference>
<dbReference type="PANTHER" id="PTHR31917">
    <property type="entry name" value="AGENET DOMAIN-CONTAINING PROTEIN-RELATED"/>
    <property type="match status" value="1"/>
</dbReference>
<feature type="domain" description="Agenet" evidence="1">
    <location>
        <begin position="163"/>
        <end position="231"/>
    </location>
</feature>
<sequence>MSKFEFKKGTKVEVSIEEDGFRGAWFSATVINPPSKNSQKLMVEYDALLNNSGSKPLKEKVELVQIRPVPPREMERVYKLDEDVDAFYNDGWWEGVVTQIVVDDHNVCKYSVYFRPSREQCEFVASDLRLHREWVTDHWVPPLEDIHGEVGSTEVKIDREEVNPFSKGAQVEVSSDEEGFEGAWFAASVIEVLGKDKFLVEYNDLTTDDNTQFVREEVDALHIRPCPPTAEKVDKFKQFDEVDALYNDGWWVGIIAKVLGRSKYKVFFRTTNEEMEFKYDKLRLHQDWANGKWVVASKALNLSH</sequence>
<dbReference type="InterPro" id="IPR008395">
    <property type="entry name" value="Agenet-like_dom"/>
</dbReference>
<organism evidence="2 3">
    <name type="scientific">Saponaria officinalis</name>
    <name type="common">Common soapwort</name>
    <name type="synonym">Lychnis saponaria</name>
    <dbReference type="NCBI Taxonomy" id="3572"/>
    <lineage>
        <taxon>Eukaryota</taxon>
        <taxon>Viridiplantae</taxon>
        <taxon>Streptophyta</taxon>
        <taxon>Embryophyta</taxon>
        <taxon>Tracheophyta</taxon>
        <taxon>Spermatophyta</taxon>
        <taxon>Magnoliopsida</taxon>
        <taxon>eudicotyledons</taxon>
        <taxon>Gunneridae</taxon>
        <taxon>Pentapetalae</taxon>
        <taxon>Caryophyllales</taxon>
        <taxon>Caryophyllaceae</taxon>
        <taxon>Caryophylleae</taxon>
        <taxon>Saponaria</taxon>
    </lineage>
</organism>
<protein>
    <recommendedName>
        <fullName evidence="1">Agenet domain-containing protein</fullName>
    </recommendedName>
</protein>
<accession>A0AAW1HBH4</accession>
<dbReference type="EMBL" id="JBDFQZ010000012">
    <property type="protein sequence ID" value="KAK9673371.1"/>
    <property type="molecule type" value="Genomic_DNA"/>
</dbReference>
<feature type="domain" description="Agenet" evidence="1">
    <location>
        <begin position="4"/>
        <end position="74"/>
    </location>
</feature>
<comment type="caution">
    <text evidence="2">The sequence shown here is derived from an EMBL/GenBank/DDBJ whole genome shotgun (WGS) entry which is preliminary data.</text>
</comment>
<dbReference type="Pfam" id="PF05641">
    <property type="entry name" value="Agenet"/>
    <property type="match status" value="2"/>
</dbReference>
<gene>
    <name evidence="2" type="ORF">RND81_12G163400</name>
</gene>
<dbReference type="AlphaFoldDB" id="A0AAW1HBH4"/>
<feature type="domain" description="Agenet" evidence="1">
    <location>
        <begin position="76"/>
        <end position="136"/>
    </location>
</feature>
<evidence type="ECO:0000259" key="1">
    <source>
        <dbReference type="SMART" id="SM00743"/>
    </source>
</evidence>
<dbReference type="InterPro" id="IPR014002">
    <property type="entry name" value="Agenet_dom_plant"/>
</dbReference>
<dbReference type="EMBL" id="JBDFQZ010000012">
    <property type="protein sequence ID" value="KAK9673370.1"/>
    <property type="molecule type" value="Genomic_DNA"/>
</dbReference>
<keyword evidence="3" id="KW-1185">Reference proteome</keyword>
<dbReference type="CDD" id="cd20405">
    <property type="entry name" value="Tudor_Agenet_AtDUF_rpt1_3"/>
    <property type="match status" value="2"/>
</dbReference>
<proteinExistence type="predicted"/>